<keyword evidence="14" id="KW-1185">Reference proteome</keyword>
<evidence type="ECO:0000313" key="14">
    <source>
        <dbReference type="Proteomes" id="UP000614287"/>
    </source>
</evidence>
<evidence type="ECO:0000256" key="5">
    <source>
        <dbReference type="ARBA" id="ARBA00022692"/>
    </source>
</evidence>
<feature type="domain" description="Prepilin type IV endopeptidase peptidase" evidence="11">
    <location>
        <begin position="120"/>
        <end position="229"/>
    </location>
</feature>
<evidence type="ECO:0000256" key="9">
    <source>
        <dbReference type="RuleBase" id="RU003794"/>
    </source>
</evidence>
<feature type="transmembrane region" description="Helical" evidence="10">
    <location>
        <begin position="6"/>
        <end position="27"/>
    </location>
</feature>
<dbReference type="PANTHER" id="PTHR30487">
    <property type="entry name" value="TYPE 4 PREPILIN-LIKE PROTEINS LEADER PEPTIDE-PROCESSING ENZYME"/>
    <property type="match status" value="1"/>
</dbReference>
<keyword evidence="5 9" id="KW-0812">Transmembrane</keyword>
<organism evidence="13 14">
    <name type="scientific">Formosimonas limnophila</name>
    <dbReference type="NCBI Taxonomy" id="1384487"/>
    <lineage>
        <taxon>Bacteria</taxon>
        <taxon>Pseudomonadati</taxon>
        <taxon>Pseudomonadota</taxon>
        <taxon>Betaproteobacteria</taxon>
        <taxon>Burkholderiales</taxon>
        <taxon>Burkholderiaceae</taxon>
        <taxon>Formosimonas</taxon>
    </lineage>
</organism>
<dbReference type="GO" id="GO:0032259">
    <property type="term" value="P:methylation"/>
    <property type="evidence" value="ECO:0007669"/>
    <property type="project" value="UniProtKB-KW"/>
</dbReference>
<dbReference type="InterPro" id="IPR014032">
    <property type="entry name" value="Peptidase_A24A_bac"/>
</dbReference>
<keyword evidence="9" id="KW-0511">Multifunctional enzyme</keyword>
<dbReference type="InterPro" id="IPR000045">
    <property type="entry name" value="Prepilin_IV_endopep_pep"/>
</dbReference>
<dbReference type="GO" id="GO:0004190">
    <property type="term" value="F:aspartic-type endopeptidase activity"/>
    <property type="evidence" value="ECO:0007669"/>
    <property type="project" value="UniProtKB-EC"/>
</dbReference>
<keyword evidence="9" id="KW-0808">Transferase</keyword>
<dbReference type="Pfam" id="PF06750">
    <property type="entry name" value="A24_N_bact"/>
    <property type="match status" value="1"/>
</dbReference>
<evidence type="ECO:0000256" key="7">
    <source>
        <dbReference type="ARBA" id="ARBA00023136"/>
    </source>
</evidence>
<feature type="transmembrane region" description="Helical" evidence="10">
    <location>
        <begin position="141"/>
        <end position="161"/>
    </location>
</feature>
<evidence type="ECO:0000256" key="2">
    <source>
        <dbReference type="ARBA" id="ARBA00005801"/>
    </source>
</evidence>
<accession>A0A8J3CNJ3</accession>
<gene>
    <name evidence="13" type="primary">pilD</name>
    <name evidence="13" type="ORF">GCM10009007_16430</name>
</gene>
<evidence type="ECO:0000256" key="10">
    <source>
        <dbReference type="SAM" id="Phobius"/>
    </source>
</evidence>
<comment type="function">
    <text evidence="9">Plays an essential role in type IV pili and type II pseudopili formation by proteolytically removing the leader sequence from substrate proteins and subsequently monomethylating the alpha-amino group of the newly exposed N-terminal phenylalanine.</text>
</comment>
<evidence type="ECO:0000259" key="12">
    <source>
        <dbReference type="Pfam" id="PF06750"/>
    </source>
</evidence>
<dbReference type="PANTHER" id="PTHR30487:SF0">
    <property type="entry name" value="PREPILIN LEADER PEPTIDASE_N-METHYLTRANSFERASE-RELATED"/>
    <property type="match status" value="1"/>
</dbReference>
<keyword evidence="9" id="KW-0378">Hydrolase</keyword>
<dbReference type="AlphaFoldDB" id="A0A8J3CNJ3"/>
<proteinExistence type="inferred from homology"/>
<feature type="transmembrane region" description="Helical" evidence="10">
    <location>
        <begin position="115"/>
        <end position="134"/>
    </location>
</feature>
<evidence type="ECO:0000313" key="13">
    <source>
        <dbReference type="EMBL" id="GHA76091.1"/>
    </source>
</evidence>
<dbReference type="InterPro" id="IPR010627">
    <property type="entry name" value="Prepilin_pept_A24_N"/>
</dbReference>
<comment type="subcellular location">
    <subcellularLocation>
        <location evidence="1">Cell inner membrane</location>
        <topology evidence="1">Multi-pass membrane protein</topology>
    </subcellularLocation>
    <subcellularLocation>
        <location evidence="9">Cell membrane</location>
        <topology evidence="9">Multi-pass membrane protein</topology>
    </subcellularLocation>
</comment>
<evidence type="ECO:0000259" key="11">
    <source>
        <dbReference type="Pfam" id="PF01478"/>
    </source>
</evidence>
<name>A0A8J3CNJ3_9BURK</name>
<keyword evidence="9" id="KW-0645">Protease</keyword>
<comment type="caution">
    <text evidence="13">The sequence shown here is derived from an EMBL/GenBank/DDBJ whole genome shotgun (WGS) entry which is preliminary data.</text>
</comment>
<dbReference type="EC" id="2.1.1.-" evidence="9"/>
<comment type="catalytic activity">
    <reaction evidence="9">
        <text>Typically cleaves a -Gly-|-Phe- bond to release an N-terminal, basic peptide of 5-8 residues from type IV prepilin, and then N-methylates the new N-terminal amino group, the methyl donor being S-adenosyl-L-methionine.</text>
        <dbReference type="EC" id="3.4.23.43"/>
    </reaction>
</comment>
<dbReference type="GO" id="GO:0005886">
    <property type="term" value="C:plasma membrane"/>
    <property type="evidence" value="ECO:0007669"/>
    <property type="project" value="UniProtKB-SubCell"/>
</dbReference>
<reference evidence="13" key="1">
    <citation type="journal article" date="2014" name="Int. J. Syst. Evol. Microbiol.">
        <title>Complete genome sequence of Corynebacterium casei LMG S-19264T (=DSM 44701T), isolated from a smear-ripened cheese.</title>
        <authorList>
            <consortium name="US DOE Joint Genome Institute (JGI-PGF)"/>
            <person name="Walter F."/>
            <person name="Albersmeier A."/>
            <person name="Kalinowski J."/>
            <person name="Ruckert C."/>
        </authorList>
    </citation>
    <scope>NUCLEOTIDE SEQUENCE</scope>
    <source>
        <strain evidence="13">KCTC 32501</strain>
    </source>
</reference>
<feature type="transmembrane region" description="Helical" evidence="10">
    <location>
        <begin position="167"/>
        <end position="188"/>
    </location>
</feature>
<evidence type="ECO:0000256" key="3">
    <source>
        <dbReference type="ARBA" id="ARBA00022475"/>
    </source>
</evidence>
<dbReference type="EC" id="3.4.23.43" evidence="9"/>
<keyword evidence="7 10" id="KW-0472">Membrane</keyword>
<keyword evidence="6 10" id="KW-1133">Transmembrane helix</keyword>
<dbReference type="PRINTS" id="PR00864">
    <property type="entry name" value="PREPILNPTASE"/>
</dbReference>
<evidence type="ECO:0000256" key="8">
    <source>
        <dbReference type="RuleBase" id="RU003793"/>
    </source>
</evidence>
<reference evidence="13" key="2">
    <citation type="submission" date="2020-09" db="EMBL/GenBank/DDBJ databases">
        <authorList>
            <person name="Sun Q."/>
            <person name="Kim S."/>
        </authorList>
    </citation>
    <scope>NUCLEOTIDE SEQUENCE</scope>
    <source>
        <strain evidence="13">KCTC 32501</strain>
    </source>
</reference>
<dbReference type="EMBL" id="BMZG01000008">
    <property type="protein sequence ID" value="GHA76091.1"/>
    <property type="molecule type" value="Genomic_DNA"/>
</dbReference>
<dbReference type="Proteomes" id="UP000614287">
    <property type="component" value="Unassembled WGS sequence"/>
</dbReference>
<keyword evidence="4" id="KW-0997">Cell inner membrane</keyword>
<feature type="domain" description="Prepilin peptidase A24 N-terminal" evidence="12">
    <location>
        <begin position="15"/>
        <end position="106"/>
    </location>
</feature>
<sequence>MPEVTIIHWFFALLMAVILGSFGNVLIHRLPRMILSEADDLAEEPLNLSHPASHCPKCLNPLHWWQNVPLVSFILLRGRCGECQADIPWRYFIVESGSLLIGALSLYYWGWSWTGLFYFLFLYALWVISWIDAMHYLLPDLITLPLLVLGLLYHFCLSPSAQVYDTIFASVFGYALLRLVYHIHYALTKREGLGFGDMKLYAAIGAWLGLMLLPTVLLTACLLALVWALAARAFRSRSPLIPLGPFLSLGAVIGLFYPRWLLHLMGA</sequence>
<dbReference type="Gene3D" id="1.20.120.1220">
    <property type="match status" value="1"/>
</dbReference>
<evidence type="ECO:0000256" key="6">
    <source>
        <dbReference type="ARBA" id="ARBA00022989"/>
    </source>
</evidence>
<keyword evidence="9" id="KW-0489">Methyltransferase</keyword>
<dbReference type="GO" id="GO:0008168">
    <property type="term" value="F:methyltransferase activity"/>
    <property type="evidence" value="ECO:0007669"/>
    <property type="project" value="UniProtKB-KW"/>
</dbReference>
<evidence type="ECO:0000256" key="1">
    <source>
        <dbReference type="ARBA" id="ARBA00004429"/>
    </source>
</evidence>
<comment type="similarity">
    <text evidence="2 8">Belongs to the peptidase A24 family.</text>
</comment>
<evidence type="ECO:0000256" key="4">
    <source>
        <dbReference type="ARBA" id="ARBA00022519"/>
    </source>
</evidence>
<dbReference type="InterPro" id="IPR050882">
    <property type="entry name" value="Prepilin_peptidase/N-MTase"/>
</dbReference>
<dbReference type="Pfam" id="PF01478">
    <property type="entry name" value="Peptidase_A24"/>
    <property type="match status" value="1"/>
</dbReference>
<protein>
    <recommendedName>
        <fullName evidence="9">Prepilin leader peptidase/N-methyltransferase</fullName>
        <ecNumber evidence="9">2.1.1.-</ecNumber>
        <ecNumber evidence="9">3.4.23.43</ecNumber>
    </recommendedName>
</protein>
<feature type="transmembrane region" description="Helical" evidence="10">
    <location>
        <begin position="240"/>
        <end position="262"/>
    </location>
</feature>
<keyword evidence="3" id="KW-1003">Cell membrane</keyword>
<feature type="transmembrane region" description="Helical" evidence="10">
    <location>
        <begin position="200"/>
        <end position="228"/>
    </location>
</feature>
<dbReference type="GO" id="GO:0006465">
    <property type="term" value="P:signal peptide processing"/>
    <property type="evidence" value="ECO:0007669"/>
    <property type="project" value="TreeGrafter"/>
</dbReference>